<feature type="compositionally biased region" description="Basic and acidic residues" evidence="1">
    <location>
        <begin position="823"/>
        <end position="835"/>
    </location>
</feature>
<keyword evidence="2" id="KW-0472">Membrane</keyword>
<evidence type="ECO:0000256" key="1">
    <source>
        <dbReference type="SAM" id="MobiDB-lite"/>
    </source>
</evidence>
<feature type="region of interest" description="Disordered" evidence="1">
    <location>
        <begin position="264"/>
        <end position="297"/>
    </location>
</feature>
<accession>A0A4C1Y719</accession>
<evidence type="ECO:0000256" key="2">
    <source>
        <dbReference type="SAM" id="Phobius"/>
    </source>
</evidence>
<sequence>MQSFVECTSAIFGGVGGGPMQRVPFVYLPLKGQIIHPSNEITFPGVKTPVCAVSGAQYLGRKGLAELRGSEDADVPFSLFRDEGRTFLQWAGEEPLRVRMAGRVVLVRLLCRDMSAPPAAPLDLRGVFTPCVAFRVQGSPATLPLNVSEVQFASNAHTANVESTSGLSVSEYVAIGISSLLLGLIYVASIFLYLHIRKKRRNAERETRRCSKNVTKRDGTVLTEHDIVRISNDRIQTLPNALEPIDEVIVKKNPLMSMARQFNDIKSGCPSDSGSNVSDSEDLPESSERGEDSRYKNQTTSVIVHPNHRETACNEIFRADAPTQAESNIERLPDEHVSIVETSEDTPSIARPVGTTRRKLYFNPAYFEPQLMAEPPPAALEFLTKIREVITIAKHKMAAKRFHPILNEIPEEETYLSGGCPGCKLGKAEFPSIVNYEMSTCSNCVNRTRGDKQTIIREWLENIPPVKEKPYYNETAGTRQNSSLINSLLSLPSAENRTKIRKQNSFNIPHNYTQETEMFALPRKASTLSVRSEPSIRNYNLPLPDFDNVEAFHKNYGRTVSRVDDIRPIGLSDYKRTDVGHNFKNDLPDMINEAIALENCSKSYGNISSDEEKFYNKIRQTAVATVRPFSESPQGNDYETDSLERTSNKKGLSPTESTDISSAQASPSLSAALPLEEELTMHNAIYKNSSTASNTPSPNRDEDKNHFYEIIDKKDVKDVLHKVLYEKPKGEYNLVSEVYVNNNYNFGSVPTSPSSSECSMGSRKLIRTTRNDKGQKPGSLTIEVKDSPDNYIKIHESDGFEPDTLDRKQQKQKDVIENNTFSGKDHIDQLDDKGETPISQRFQLRSSGTFKRETSNKEDKFNSLRHVYEQRNSSMNSPDLRASLFSGSRSLEDDSKCDPEIAVDWNSEEGRILTLELRHSKRQRQCTPPTIKQLKSLPRPDVLPPLPPTDSIYEQPTYPPRRVEIDGISKNTDSKNVSGRSLSPRTLMNNMITEKINAKTDNALYSVPSCSKKASVRPINSDYELMDSTGNLNPSTLDIRKSSNERRTQSLSKQSFVKPLRDNIDTNTFNKEHSKFKGKLKKKFNIEDSGYLSSESNNSKRIDRKIIGIKIVSCSESEDTENEARSESGAESVETHSVFFGSFRDRRKSDSSSSFDRKRNKRHSNKELKPNNIFRDIKLKIVLTFIKSQAANFSFQVPANILECSRKDYN</sequence>
<dbReference type="AlphaFoldDB" id="A0A4C1Y719"/>
<dbReference type="GO" id="GO:0005938">
    <property type="term" value="C:cell cortex"/>
    <property type="evidence" value="ECO:0007669"/>
    <property type="project" value="TreeGrafter"/>
</dbReference>
<dbReference type="OrthoDB" id="6346242at2759"/>
<dbReference type="Proteomes" id="UP000299102">
    <property type="component" value="Unassembled WGS sequence"/>
</dbReference>
<dbReference type="STRING" id="151549.A0A4C1Y719"/>
<dbReference type="EMBL" id="BGZK01001083">
    <property type="protein sequence ID" value="GBP70694.1"/>
    <property type="molecule type" value="Genomic_DNA"/>
</dbReference>
<name>A0A4C1Y719_EUMVA</name>
<evidence type="ECO:0000313" key="4">
    <source>
        <dbReference type="Proteomes" id="UP000299102"/>
    </source>
</evidence>
<reference evidence="3 4" key="1">
    <citation type="journal article" date="2019" name="Commun. Biol.">
        <title>The bagworm genome reveals a unique fibroin gene that provides high tensile strength.</title>
        <authorList>
            <person name="Kono N."/>
            <person name="Nakamura H."/>
            <person name="Ohtoshi R."/>
            <person name="Tomita M."/>
            <person name="Numata K."/>
            <person name="Arakawa K."/>
        </authorList>
    </citation>
    <scope>NUCLEOTIDE SEQUENCE [LARGE SCALE GENOMIC DNA]</scope>
</reference>
<dbReference type="PANTHER" id="PTHR39387:SF1">
    <property type="entry name" value="SHAVENOID, ISOFORM B"/>
    <property type="match status" value="1"/>
</dbReference>
<dbReference type="PANTHER" id="PTHR39387">
    <property type="entry name" value="SHAVENOID, ISOFORM B"/>
    <property type="match status" value="1"/>
</dbReference>
<comment type="caution">
    <text evidence="3">The sequence shown here is derived from an EMBL/GenBank/DDBJ whole genome shotgun (WGS) entry which is preliminary data.</text>
</comment>
<feature type="region of interest" description="Disordered" evidence="1">
    <location>
        <begin position="1145"/>
        <end position="1167"/>
    </location>
</feature>
<keyword evidence="2" id="KW-1133">Transmembrane helix</keyword>
<keyword evidence="2" id="KW-0812">Transmembrane</keyword>
<proteinExistence type="predicted"/>
<protein>
    <submittedName>
        <fullName evidence="3">Uncharacterized protein</fullName>
    </submittedName>
</protein>
<keyword evidence="4" id="KW-1185">Reference proteome</keyword>
<gene>
    <name evidence="3" type="ORF">EVAR_56196_1</name>
</gene>
<feature type="region of interest" description="Disordered" evidence="1">
    <location>
        <begin position="796"/>
        <end position="839"/>
    </location>
</feature>
<feature type="compositionally biased region" description="Basic and acidic residues" evidence="1">
    <location>
        <begin position="286"/>
        <end position="295"/>
    </location>
</feature>
<dbReference type="GO" id="GO:0035317">
    <property type="term" value="P:imaginal disc-derived wing hair organization"/>
    <property type="evidence" value="ECO:0007669"/>
    <property type="project" value="TreeGrafter"/>
</dbReference>
<feature type="transmembrane region" description="Helical" evidence="2">
    <location>
        <begin position="172"/>
        <end position="196"/>
    </location>
</feature>
<organism evidence="3 4">
    <name type="scientific">Eumeta variegata</name>
    <name type="common">Bagworm moth</name>
    <name type="synonym">Eumeta japonica</name>
    <dbReference type="NCBI Taxonomy" id="151549"/>
    <lineage>
        <taxon>Eukaryota</taxon>
        <taxon>Metazoa</taxon>
        <taxon>Ecdysozoa</taxon>
        <taxon>Arthropoda</taxon>
        <taxon>Hexapoda</taxon>
        <taxon>Insecta</taxon>
        <taxon>Pterygota</taxon>
        <taxon>Neoptera</taxon>
        <taxon>Endopterygota</taxon>
        <taxon>Lepidoptera</taxon>
        <taxon>Glossata</taxon>
        <taxon>Ditrysia</taxon>
        <taxon>Tineoidea</taxon>
        <taxon>Psychidae</taxon>
        <taxon>Oiketicinae</taxon>
        <taxon>Eumeta</taxon>
    </lineage>
</organism>
<feature type="compositionally biased region" description="Basic and acidic residues" evidence="1">
    <location>
        <begin position="796"/>
        <end position="816"/>
    </location>
</feature>
<evidence type="ECO:0000313" key="3">
    <source>
        <dbReference type="EMBL" id="GBP70694.1"/>
    </source>
</evidence>
<feature type="region of interest" description="Disordered" evidence="1">
    <location>
        <begin position="626"/>
        <end position="667"/>
    </location>
</feature>